<dbReference type="Proteomes" id="UP000198304">
    <property type="component" value="Unassembled WGS sequence"/>
</dbReference>
<dbReference type="PRINTS" id="PR00420">
    <property type="entry name" value="RNGMNOXGNASE"/>
</dbReference>
<feature type="domain" description="FAD-binding" evidence="1">
    <location>
        <begin position="22"/>
        <end position="180"/>
    </location>
</feature>
<dbReference type="Pfam" id="PF01494">
    <property type="entry name" value="FAD_binding_3"/>
    <property type="match status" value="1"/>
</dbReference>
<dbReference type="EMBL" id="FZOJ01000005">
    <property type="protein sequence ID" value="SNS17138.1"/>
    <property type="molecule type" value="Genomic_DNA"/>
</dbReference>
<organism evidence="2 3">
    <name type="scientific">Anaerovirgula multivorans</name>
    <dbReference type="NCBI Taxonomy" id="312168"/>
    <lineage>
        <taxon>Bacteria</taxon>
        <taxon>Bacillati</taxon>
        <taxon>Bacillota</taxon>
        <taxon>Clostridia</taxon>
        <taxon>Peptostreptococcales</taxon>
        <taxon>Natronincolaceae</taxon>
        <taxon>Anaerovirgula</taxon>
    </lineage>
</organism>
<name>A0A239CBU8_9FIRM</name>
<accession>A0A239CBU8</accession>
<dbReference type="Gene3D" id="3.50.50.60">
    <property type="entry name" value="FAD/NAD(P)-binding domain"/>
    <property type="match status" value="1"/>
</dbReference>
<evidence type="ECO:0000313" key="3">
    <source>
        <dbReference type="Proteomes" id="UP000198304"/>
    </source>
</evidence>
<dbReference type="InterPro" id="IPR050407">
    <property type="entry name" value="Geranylgeranyl_reductase"/>
</dbReference>
<proteinExistence type="predicted"/>
<gene>
    <name evidence="2" type="ORF">SAMN05446037_100597</name>
</gene>
<protein>
    <submittedName>
        <fullName evidence="2">Geranylgeranyl reductase family</fullName>
    </submittedName>
</protein>
<evidence type="ECO:0000313" key="2">
    <source>
        <dbReference type="EMBL" id="SNS17138.1"/>
    </source>
</evidence>
<dbReference type="PANTHER" id="PTHR42685:SF22">
    <property type="entry name" value="CONDITIONED MEDIUM FACTOR RECEPTOR 1"/>
    <property type="match status" value="1"/>
</dbReference>
<dbReference type="AlphaFoldDB" id="A0A239CBU8"/>
<reference evidence="2 3" key="1">
    <citation type="submission" date="2017-06" db="EMBL/GenBank/DDBJ databases">
        <authorList>
            <person name="Kim H.J."/>
            <person name="Triplett B.A."/>
        </authorList>
    </citation>
    <scope>NUCLEOTIDE SEQUENCE [LARGE SCALE GENOMIC DNA]</scope>
    <source>
        <strain evidence="2 3">SCA</strain>
    </source>
</reference>
<dbReference type="RefSeq" id="WP_330396987.1">
    <property type="nucleotide sequence ID" value="NZ_FZOJ01000005.1"/>
</dbReference>
<dbReference type="InterPro" id="IPR002938">
    <property type="entry name" value="FAD-bd"/>
</dbReference>
<dbReference type="GO" id="GO:0071949">
    <property type="term" value="F:FAD binding"/>
    <property type="evidence" value="ECO:0007669"/>
    <property type="project" value="InterPro"/>
</dbReference>
<evidence type="ECO:0000259" key="1">
    <source>
        <dbReference type="Pfam" id="PF01494"/>
    </source>
</evidence>
<dbReference type="SUPFAM" id="SSF51905">
    <property type="entry name" value="FAD/NAD(P)-binding domain"/>
    <property type="match status" value="1"/>
</dbReference>
<dbReference type="InterPro" id="IPR036188">
    <property type="entry name" value="FAD/NAD-bd_sf"/>
</dbReference>
<dbReference type="PANTHER" id="PTHR42685">
    <property type="entry name" value="GERANYLGERANYL DIPHOSPHATE REDUCTASE"/>
    <property type="match status" value="1"/>
</dbReference>
<keyword evidence="3" id="KW-1185">Reference proteome</keyword>
<sequence>MNNKDNIVRKKNTYQRGEYGMYDVIVIGAGPAGSSAAKQLASNGYKVLLVEKMKMPREKSCSGILIKKSMDLVQHYFGEETPQFVQCTPSDNRGMIFTNDKGKEYRFEQEGLNIWRSSFDHWLATKAEEAGAEVCQATFALSCEEKDDCVVVQLKNDKAYYETAKVVIVCDGAVSALKRKLLGTPKNYITTYQTFCKGAIDLDYHYFYAYLQPQLSEYDAWFNVKDDYLIFGVAVKDPSTIEHYYSEFLSYMSTQHNVRIDKQIKTEQWIMPHIMPGCPIDFGKGRVLFAGETAGFLNPMGEGISSGLESGYAAAQAILQTYNKDLLDEQALLVVYQEHTAALQNYMIRQWRFVSSISSTFVHMK</sequence>